<feature type="compositionally biased region" description="Polar residues" evidence="1">
    <location>
        <begin position="130"/>
        <end position="140"/>
    </location>
</feature>
<proteinExistence type="predicted"/>
<comment type="caution">
    <text evidence="3">The sequence shown here is derived from an EMBL/GenBank/DDBJ whole genome shotgun (WGS) entry which is preliminary data.</text>
</comment>
<dbReference type="AlphaFoldDB" id="A0AAD5UTD9"/>
<feature type="compositionally biased region" description="Low complexity" evidence="1">
    <location>
        <begin position="91"/>
        <end position="100"/>
    </location>
</feature>
<feature type="compositionally biased region" description="Basic residues" evidence="1">
    <location>
        <begin position="187"/>
        <end position="211"/>
    </location>
</feature>
<name>A0AAD5UTD9_9APHY</name>
<protein>
    <recommendedName>
        <fullName evidence="2">DUF6532 domain-containing protein</fullName>
    </recommendedName>
</protein>
<keyword evidence="4" id="KW-1185">Reference proteome</keyword>
<evidence type="ECO:0000313" key="3">
    <source>
        <dbReference type="EMBL" id="KAJ3475313.1"/>
    </source>
</evidence>
<dbReference type="InterPro" id="IPR045341">
    <property type="entry name" value="DUF6532"/>
</dbReference>
<reference evidence="3" key="1">
    <citation type="submission" date="2022-07" db="EMBL/GenBank/DDBJ databases">
        <title>Genome Sequence of Physisporinus lineatus.</title>
        <authorList>
            <person name="Buettner E."/>
        </authorList>
    </citation>
    <scope>NUCLEOTIDE SEQUENCE</scope>
    <source>
        <strain evidence="3">VT162</strain>
    </source>
</reference>
<feature type="compositionally biased region" description="Polar residues" evidence="1">
    <location>
        <begin position="1"/>
        <end position="13"/>
    </location>
</feature>
<feature type="compositionally biased region" description="Low complexity" evidence="1">
    <location>
        <begin position="152"/>
        <end position="173"/>
    </location>
</feature>
<feature type="compositionally biased region" description="Low complexity" evidence="1">
    <location>
        <begin position="214"/>
        <end position="223"/>
    </location>
</feature>
<evidence type="ECO:0000313" key="4">
    <source>
        <dbReference type="Proteomes" id="UP001212997"/>
    </source>
</evidence>
<evidence type="ECO:0000256" key="1">
    <source>
        <dbReference type="SAM" id="MobiDB-lite"/>
    </source>
</evidence>
<sequence length="531" mass="60368">MPRNSTPRNSQRRSPVCEPSSPLRSPRDRRASPRRIAMDLNAAAELMEKERRKAIRVASLERRVAREKEKEKDAEHRRELDRITADHLNRSGSSNSVVNGTNQPRNSVDGGGEQLANGQAQSEAIVGPQFNASQPRTVGSNLPRRRTTLFIPSSPSSQQSSRAHSRSRTPPSRSQRRSGHHRDCTPRRSRSRSPQRGRSLVRSRSRSHHERLTHTPTRSPSRSHSPHTPRRRTRENPDVPFTPFKTKNIDPQTPRERDLSPTSRSVMELAGRFFRIRLATIDIYPSDSEVVSWIKGSVHQACTEKNAPRRYERFNQDVVYSRYIFKLVKKKIGQLRNAMKDVSMSSILDAYGLAVLTMTEQEIANRVEFLLHNHGFAFENPDNRTGLFRHPIFFTVAMGVWFKSSRKDAIKFSQSFNPIPLPMLALIATAVKFALECWVSGHKISRDFEADRENIGAYRGFMSELMEFKAKMPAVVADIQYTLWRKIWAASGYAPVAEASNVRKFSDRDFGIVPQEEASAHAESNGPRVGE</sequence>
<feature type="region of interest" description="Disordered" evidence="1">
    <location>
        <begin position="1"/>
        <end position="35"/>
    </location>
</feature>
<feature type="domain" description="DUF6532" evidence="2">
    <location>
        <begin position="270"/>
        <end position="467"/>
    </location>
</feature>
<dbReference type="Proteomes" id="UP001212997">
    <property type="component" value="Unassembled WGS sequence"/>
</dbReference>
<dbReference type="EMBL" id="JANAWD010000877">
    <property type="protein sequence ID" value="KAJ3475313.1"/>
    <property type="molecule type" value="Genomic_DNA"/>
</dbReference>
<feature type="compositionally biased region" description="Basic residues" evidence="1">
    <location>
        <begin position="224"/>
        <end position="233"/>
    </location>
</feature>
<evidence type="ECO:0000259" key="2">
    <source>
        <dbReference type="Pfam" id="PF20149"/>
    </source>
</evidence>
<feature type="compositionally biased region" description="Basic and acidic residues" evidence="1">
    <location>
        <begin position="62"/>
        <end position="89"/>
    </location>
</feature>
<gene>
    <name evidence="3" type="ORF">NLI96_g11917</name>
</gene>
<accession>A0AAD5UTD9</accession>
<organism evidence="3 4">
    <name type="scientific">Meripilus lineatus</name>
    <dbReference type="NCBI Taxonomy" id="2056292"/>
    <lineage>
        <taxon>Eukaryota</taxon>
        <taxon>Fungi</taxon>
        <taxon>Dikarya</taxon>
        <taxon>Basidiomycota</taxon>
        <taxon>Agaricomycotina</taxon>
        <taxon>Agaricomycetes</taxon>
        <taxon>Polyporales</taxon>
        <taxon>Meripilaceae</taxon>
        <taxon>Meripilus</taxon>
    </lineage>
</organism>
<dbReference type="Pfam" id="PF20149">
    <property type="entry name" value="DUF6532"/>
    <property type="match status" value="1"/>
</dbReference>
<feature type="region of interest" description="Disordered" evidence="1">
    <location>
        <begin position="62"/>
        <end position="263"/>
    </location>
</feature>